<evidence type="ECO:0000256" key="1">
    <source>
        <dbReference type="ARBA" id="ARBA00004123"/>
    </source>
</evidence>
<dbReference type="GO" id="GO:0000976">
    <property type="term" value="F:transcription cis-regulatory region binding"/>
    <property type="evidence" value="ECO:0007669"/>
    <property type="project" value="TreeGrafter"/>
</dbReference>
<comment type="caution">
    <text evidence="3">The sequence shown here is derived from an EMBL/GenBank/DDBJ whole genome shotgun (WGS) entry which is preliminary data.</text>
</comment>
<dbReference type="AlphaFoldDB" id="A0A1J9S700"/>
<proteinExistence type="predicted"/>
<dbReference type="GO" id="GO:0005634">
    <property type="term" value="C:nucleus"/>
    <property type="evidence" value="ECO:0007669"/>
    <property type="project" value="UniProtKB-SubCell"/>
</dbReference>
<dbReference type="Pfam" id="PF11951">
    <property type="entry name" value="Fungal_trans_2"/>
    <property type="match status" value="1"/>
</dbReference>
<dbReference type="PANTHER" id="PTHR37534">
    <property type="entry name" value="TRANSCRIPTIONAL ACTIVATOR PROTEIN UGA3"/>
    <property type="match status" value="1"/>
</dbReference>
<evidence type="ECO:0000256" key="2">
    <source>
        <dbReference type="ARBA" id="ARBA00023242"/>
    </source>
</evidence>
<reference evidence="3 4" key="1">
    <citation type="submission" date="2016-10" db="EMBL/GenBank/DDBJ databases">
        <title>Proteomics and genomics reveal pathogen-plant mechanisms compatible with a hemibiotrophic lifestyle of Diplodia corticola.</title>
        <authorList>
            <person name="Fernandes I."/>
            <person name="De Jonge R."/>
            <person name="Van De Peer Y."/>
            <person name="Devreese B."/>
            <person name="Alves A."/>
            <person name="Esteves A.C."/>
        </authorList>
    </citation>
    <scope>NUCLEOTIDE SEQUENCE [LARGE SCALE GENOMIC DNA]</scope>
    <source>
        <strain evidence="3 4">CBS 112549</strain>
    </source>
</reference>
<protein>
    <submittedName>
        <fullName evidence="3">Zn 2cys6 transcription factor</fullName>
    </submittedName>
</protein>
<dbReference type="STRING" id="236234.A0A1J9S700"/>
<name>A0A1J9S700_9PEZI</name>
<dbReference type="PANTHER" id="PTHR37534:SF49">
    <property type="entry name" value="LYSINE BIOSYNTHESIS REGULATORY PROTEIN LYS14"/>
    <property type="match status" value="1"/>
</dbReference>
<evidence type="ECO:0000313" key="4">
    <source>
        <dbReference type="Proteomes" id="UP000183809"/>
    </source>
</evidence>
<dbReference type="GeneID" id="31011917"/>
<dbReference type="GO" id="GO:0003700">
    <property type="term" value="F:DNA-binding transcription factor activity"/>
    <property type="evidence" value="ECO:0007669"/>
    <property type="project" value="TreeGrafter"/>
</dbReference>
<sequence length="313" mass="35069">MQEEKKNKKKTSKKQGNQVFLDTGGRRPIFLNTTYMHMSRDGCFVDDEDVEQEVVPKPATRWPDDSYGPLMGWRLGAETQLSCREAYLLDYFTSFICPNCSLSPTHNPYLRYITPMARCYAPLQQVILSVAANQLRLLNDHRYEREAWLYKARAMSGLRASMDAGAVGWPFVATVLMLCFYDISDGCDESWLTHLKGGLGVLQHMQGAAVSQHTEGAALAKFFTMYFTAHQIMSTTARETDPAMPAHTWLDDDCMDEIDALMGCSRGLLSLIDQTSAAASRYSATRRTRAAASFSSSELTEIRLVHRPPSSSS</sequence>
<dbReference type="OrthoDB" id="5130013at2759"/>
<keyword evidence="4" id="KW-1185">Reference proteome</keyword>
<dbReference type="GO" id="GO:0045944">
    <property type="term" value="P:positive regulation of transcription by RNA polymerase II"/>
    <property type="evidence" value="ECO:0007669"/>
    <property type="project" value="TreeGrafter"/>
</dbReference>
<dbReference type="RefSeq" id="XP_020131641.1">
    <property type="nucleotide sequence ID" value="XM_020271658.1"/>
</dbReference>
<comment type="subcellular location">
    <subcellularLocation>
        <location evidence="1">Nucleus</location>
    </subcellularLocation>
</comment>
<gene>
    <name evidence="3" type="ORF">BKCO1_1700045</name>
</gene>
<dbReference type="Proteomes" id="UP000183809">
    <property type="component" value="Unassembled WGS sequence"/>
</dbReference>
<dbReference type="InterPro" id="IPR021858">
    <property type="entry name" value="Fun_TF"/>
</dbReference>
<organism evidence="3 4">
    <name type="scientific">Diplodia corticola</name>
    <dbReference type="NCBI Taxonomy" id="236234"/>
    <lineage>
        <taxon>Eukaryota</taxon>
        <taxon>Fungi</taxon>
        <taxon>Dikarya</taxon>
        <taxon>Ascomycota</taxon>
        <taxon>Pezizomycotina</taxon>
        <taxon>Dothideomycetes</taxon>
        <taxon>Dothideomycetes incertae sedis</taxon>
        <taxon>Botryosphaeriales</taxon>
        <taxon>Botryosphaeriaceae</taxon>
        <taxon>Diplodia</taxon>
    </lineage>
</organism>
<dbReference type="EMBL" id="MNUE01000017">
    <property type="protein sequence ID" value="OJD35381.1"/>
    <property type="molecule type" value="Genomic_DNA"/>
</dbReference>
<keyword evidence="2" id="KW-0539">Nucleus</keyword>
<evidence type="ECO:0000313" key="3">
    <source>
        <dbReference type="EMBL" id="OJD35381.1"/>
    </source>
</evidence>
<accession>A0A1J9S700</accession>